<dbReference type="PANTHER" id="PTHR48081:SF8">
    <property type="entry name" value="ALPHA_BETA HYDROLASE FOLD-3 DOMAIN-CONTAINING PROTEIN-RELATED"/>
    <property type="match status" value="1"/>
</dbReference>
<dbReference type="SUPFAM" id="SSF53474">
    <property type="entry name" value="alpha/beta-Hydrolases"/>
    <property type="match status" value="1"/>
</dbReference>
<protein>
    <recommendedName>
        <fullName evidence="2">Alpha/beta hydrolase fold-3 domain-containing protein</fullName>
    </recommendedName>
</protein>
<organism evidence="3 4">
    <name type="scientific">Blastomyces silverae</name>
    <dbReference type="NCBI Taxonomy" id="2060906"/>
    <lineage>
        <taxon>Eukaryota</taxon>
        <taxon>Fungi</taxon>
        <taxon>Dikarya</taxon>
        <taxon>Ascomycota</taxon>
        <taxon>Pezizomycotina</taxon>
        <taxon>Eurotiomycetes</taxon>
        <taxon>Eurotiomycetidae</taxon>
        <taxon>Onygenales</taxon>
        <taxon>Ajellomycetaceae</taxon>
        <taxon>Blastomyces</taxon>
    </lineage>
</organism>
<dbReference type="GO" id="GO:0016787">
    <property type="term" value="F:hydrolase activity"/>
    <property type="evidence" value="ECO:0007669"/>
    <property type="project" value="UniProtKB-KW"/>
</dbReference>
<dbReference type="Proteomes" id="UP000053573">
    <property type="component" value="Unassembled WGS sequence"/>
</dbReference>
<dbReference type="InterPro" id="IPR029058">
    <property type="entry name" value="AB_hydrolase_fold"/>
</dbReference>
<proteinExistence type="predicted"/>
<dbReference type="OrthoDB" id="408631at2759"/>
<feature type="domain" description="Alpha/beta hydrolase fold-3" evidence="2">
    <location>
        <begin position="100"/>
        <end position="309"/>
    </location>
</feature>
<dbReference type="Pfam" id="PF07859">
    <property type="entry name" value="Abhydrolase_3"/>
    <property type="match status" value="1"/>
</dbReference>
<evidence type="ECO:0000313" key="3">
    <source>
        <dbReference type="EMBL" id="KLJ12139.1"/>
    </source>
</evidence>
<evidence type="ECO:0000259" key="2">
    <source>
        <dbReference type="Pfam" id="PF07859"/>
    </source>
</evidence>
<dbReference type="InterPro" id="IPR013094">
    <property type="entry name" value="AB_hydrolase_3"/>
</dbReference>
<reference evidence="4" key="1">
    <citation type="journal article" date="2015" name="PLoS Genet.">
        <title>The dynamic genome and transcriptome of the human fungal pathogen Blastomyces and close relative Emmonsia.</title>
        <authorList>
            <person name="Munoz J.F."/>
            <person name="Gauthier G.M."/>
            <person name="Desjardins C.A."/>
            <person name="Gallo J.E."/>
            <person name="Holder J."/>
            <person name="Sullivan T.D."/>
            <person name="Marty A.J."/>
            <person name="Carmen J.C."/>
            <person name="Chen Z."/>
            <person name="Ding L."/>
            <person name="Gujja S."/>
            <person name="Magrini V."/>
            <person name="Misas E."/>
            <person name="Mitreva M."/>
            <person name="Priest M."/>
            <person name="Saif S."/>
            <person name="Whiston E.A."/>
            <person name="Young S."/>
            <person name="Zeng Q."/>
            <person name="Goldman W.E."/>
            <person name="Mardis E.R."/>
            <person name="Taylor J.W."/>
            <person name="McEwen J.G."/>
            <person name="Clay O.K."/>
            <person name="Klein B.S."/>
            <person name="Cuomo C.A."/>
        </authorList>
    </citation>
    <scope>NUCLEOTIDE SEQUENCE [LARGE SCALE GENOMIC DNA]</scope>
    <source>
        <strain evidence="4">UAMH 139</strain>
    </source>
</reference>
<dbReference type="Gene3D" id="3.40.50.1820">
    <property type="entry name" value="alpha/beta hydrolase"/>
    <property type="match status" value="1"/>
</dbReference>
<sequence length="340" mass="38039">MAADSKTRSKYAHLAAPHPVFETVKDGATKLVESIYAIEDMEQFKAAWNKFPPVVFDDGPVVGKDITIEHTNIVVRDGAEVELRIYKPINPAPDVSLFFVTHGGGWTIFTHDVEEAQNRQVAKDNRCVVVSVEYRKCPEFPFPYPLTDCFDALIWCKSNASTLGINPERIFIAGSTSGANLAAAVALKARDESITGIVGQILNMPMICHPDFFPRDKYEYKSWDENKEEGLASSTRALFHWNLYLPEGKPEVYANPILAESHANLPPALIQIAGYDLLRDEGFAYGEALRAAGVEVTEKAFAGLPHAFYFFLKALDKESREFFQNIVDFVRDIEKKTIPM</sequence>
<gene>
    <name evidence="3" type="ORF">EMPG_09567</name>
</gene>
<evidence type="ECO:0000313" key="4">
    <source>
        <dbReference type="Proteomes" id="UP000053573"/>
    </source>
</evidence>
<dbReference type="STRING" id="2060906.A0A0H1BKT5"/>
<dbReference type="EMBL" id="LDEV01001147">
    <property type="protein sequence ID" value="KLJ12139.1"/>
    <property type="molecule type" value="Genomic_DNA"/>
</dbReference>
<dbReference type="AlphaFoldDB" id="A0A0H1BKT5"/>
<keyword evidence="1" id="KW-0378">Hydrolase</keyword>
<dbReference type="InterPro" id="IPR050300">
    <property type="entry name" value="GDXG_lipolytic_enzyme"/>
</dbReference>
<evidence type="ECO:0000256" key="1">
    <source>
        <dbReference type="ARBA" id="ARBA00022801"/>
    </source>
</evidence>
<dbReference type="PANTHER" id="PTHR48081">
    <property type="entry name" value="AB HYDROLASE SUPERFAMILY PROTEIN C4A8.06C"/>
    <property type="match status" value="1"/>
</dbReference>
<name>A0A0H1BKT5_9EURO</name>
<accession>A0A0H1BKT5</accession>
<comment type="caution">
    <text evidence="3">The sequence shown here is derived from an EMBL/GenBank/DDBJ whole genome shotgun (WGS) entry which is preliminary data.</text>
</comment>
<keyword evidence="4" id="KW-1185">Reference proteome</keyword>